<dbReference type="Proteomes" id="UP001196413">
    <property type="component" value="Unassembled WGS sequence"/>
</dbReference>
<dbReference type="GO" id="GO:0006886">
    <property type="term" value="P:intracellular protein transport"/>
    <property type="evidence" value="ECO:0007669"/>
    <property type="project" value="InterPro"/>
</dbReference>
<dbReference type="Pfam" id="PF04086">
    <property type="entry name" value="SRP-alpha_N"/>
    <property type="match status" value="1"/>
</dbReference>
<dbReference type="GO" id="GO:0003924">
    <property type="term" value="F:GTPase activity"/>
    <property type="evidence" value="ECO:0007669"/>
    <property type="project" value="InterPro"/>
</dbReference>
<reference evidence="3" key="1">
    <citation type="submission" date="2021-06" db="EMBL/GenBank/DDBJ databases">
        <title>Parelaphostrongylus tenuis whole genome reference sequence.</title>
        <authorList>
            <person name="Garwood T.J."/>
            <person name="Larsen P.A."/>
            <person name="Fountain-Jones N.M."/>
            <person name="Garbe J.R."/>
            <person name="Macchietto M.G."/>
            <person name="Kania S.A."/>
            <person name="Gerhold R.W."/>
            <person name="Richards J.E."/>
            <person name="Wolf T.M."/>
        </authorList>
    </citation>
    <scope>NUCLEOTIDE SEQUENCE</scope>
    <source>
        <strain evidence="3">MNPRO001-30</strain>
        <tissue evidence="3">Meninges</tissue>
    </source>
</reference>
<proteinExistence type="predicted"/>
<sequence length="104" mass="12307">MEFKFNEMTIRFKLDNEFELVLVVIYQSALQLSYTDKLLSDVHRKFRDMYKNVLLNKQVFFSHIYAFSFAYYKCFASSLMNIMSFSRGLMWHLGDISASSNPST</sequence>
<organism evidence="3 4">
    <name type="scientific">Parelaphostrongylus tenuis</name>
    <name type="common">Meningeal worm</name>
    <dbReference type="NCBI Taxonomy" id="148309"/>
    <lineage>
        <taxon>Eukaryota</taxon>
        <taxon>Metazoa</taxon>
        <taxon>Ecdysozoa</taxon>
        <taxon>Nematoda</taxon>
        <taxon>Chromadorea</taxon>
        <taxon>Rhabditida</taxon>
        <taxon>Rhabditina</taxon>
        <taxon>Rhabditomorpha</taxon>
        <taxon>Strongyloidea</taxon>
        <taxon>Metastrongylidae</taxon>
        <taxon>Parelaphostrongylus</taxon>
    </lineage>
</organism>
<feature type="domain" description="Signal recognition particle receptor alpha subunit N-terminal" evidence="2">
    <location>
        <begin position="2"/>
        <end position="63"/>
    </location>
</feature>
<dbReference type="GO" id="GO:0005785">
    <property type="term" value="C:signal recognition particle receptor complex"/>
    <property type="evidence" value="ECO:0007669"/>
    <property type="project" value="InterPro"/>
</dbReference>
<dbReference type="SUPFAM" id="SSF64356">
    <property type="entry name" value="SNARE-like"/>
    <property type="match status" value="1"/>
</dbReference>
<accession>A0AAD5R4Z5</accession>
<protein>
    <recommendedName>
        <fullName evidence="2">Signal recognition particle receptor alpha subunit N-terminal domain-containing protein</fullName>
    </recommendedName>
</protein>
<dbReference type="EMBL" id="JAHQIW010006424">
    <property type="protein sequence ID" value="KAJ1369149.1"/>
    <property type="molecule type" value="Genomic_DNA"/>
</dbReference>
<comment type="caution">
    <text evidence="3">The sequence shown here is derived from an EMBL/GenBank/DDBJ whole genome shotgun (WGS) entry which is preliminary data.</text>
</comment>
<dbReference type="CDD" id="cd14826">
    <property type="entry name" value="SR_alpha_SRX"/>
    <property type="match status" value="1"/>
</dbReference>
<dbReference type="AlphaFoldDB" id="A0AAD5R4Z5"/>
<keyword evidence="1" id="KW-0472">Membrane</keyword>
<evidence type="ECO:0000313" key="4">
    <source>
        <dbReference type="Proteomes" id="UP001196413"/>
    </source>
</evidence>
<keyword evidence="1" id="KW-0812">Transmembrane</keyword>
<gene>
    <name evidence="3" type="ORF">KIN20_030551</name>
</gene>
<name>A0AAD5R4Z5_PARTN</name>
<feature type="transmembrane region" description="Helical" evidence="1">
    <location>
        <begin position="60"/>
        <end position="83"/>
    </location>
</feature>
<evidence type="ECO:0000313" key="3">
    <source>
        <dbReference type="EMBL" id="KAJ1369149.1"/>
    </source>
</evidence>
<dbReference type="GO" id="GO:0005525">
    <property type="term" value="F:GTP binding"/>
    <property type="evidence" value="ECO:0007669"/>
    <property type="project" value="InterPro"/>
</dbReference>
<dbReference type="GO" id="GO:0005047">
    <property type="term" value="F:signal recognition particle binding"/>
    <property type="evidence" value="ECO:0007669"/>
    <property type="project" value="InterPro"/>
</dbReference>
<dbReference type="InterPro" id="IPR007222">
    <property type="entry name" value="Sig_recog_particle_rcpt_asu_N"/>
</dbReference>
<dbReference type="Gene3D" id="3.30.450.60">
    <property type="match status" value="1"/>
</dbReference>
<dbReference type="InterPro" id="IPR011012">
    <property type="entry name" value="Longin-like_dom_sf"/>
</dbReference>
<keyword evidence="1" id="KW-1133">Transmembrane helix</keyword>
<evidence type="ECO:0000259" key="2">
    <source>
        <dbReference type="Pfam" id="PF04086"/>
    </source>
</evidence>
<evidence type="ECO:0000256" key="1">
    <source>
        <dbReference type="SAM" id="Phobius"/>
    </source>
</evidence>
<keyword evidence="4" id="KW-1185">Reference proteome</keyword>